<proteinExistence type="predicted"/>
<dbReference type="InterPro" id="IPR001194">
    <property type="entry name" value="cDENN_dom"/>
</dbReference>
<dbReference type="Gene3D" id="3.40.50.11500">
    <property type="match status" value="1"/>
</dbReference>
<evidence type="ECO:0000313" key="4">
    <source>
        <dbReference type="Proteomes" id="UP000179807"/>
    </source>
</evidence>
<dbReference type="RefSeq" id="XP_068353672.1">
    <property type="nucleotide sequence ID" value="XM_068493940.1"/>
</dbReference>
<feature type="domain" description="UDENN" evidence="2">
    <location>
        <begin position="1"/>
        <end position="373"/>
    </location>
</feature>
<dbReference type="GeneID" id="94828644"/>
<dbReference type="Proteomes" id="UP000179807">
    <property type="component" value="Unassembled WGS sequence"/>
</dbReference>
<evidence type="ECO:0000256" key="1">
    <source>
        <dbReference type="SAM" id="MobiDB-lite"/>
    </source>
</evidence>
<dbReference type="InterPro" id="IPR051942">
    <property type="entry name" value="DENN_domain_containing_2"/>
</dbReference>
<protein>
    <recommendedName>
        <fullName evidence="2">UDENN domain-containing protein</fullName>
    </recommendedName>
</protein>
<reference evidence="3" key="1">
    <citation type="submission" date="2016-10" db="EMBL/GenBank/DDBJ databases">
        <authorList>
            <person name="Benchimol M."/>
            <person name="Almeida L.G."/>
            <person name="Vasconcelos A.T."/>
            <person name="Perreira-Neves A."/>
            <person name="Rosa I.A."/>
            <person name="Tasca T."/>
            <person name="Bogo M.R."/>
            <person name="de Souza W."/>
        </authorList>
    </citation>
    <scope>NUCLEOTIDE SEQUENCE [LARGE SCALE GENOMIC DNA]</scope>
    <source>
        <strain evidence="3">K</strain>
    </source>
</reference>
<dbReference type="OrthoDB" id="206724at2759"/>
<organism evidence="3 4">
    <name type="scientific">Tritrichomonas foetus</name>
    <dbReference type="NCBI Taxonomy" id="1144522"/>
    <lineage>
        <taxon>Eukaryota</taxon>
        <taxon>Metamonada</taxon>
        <taxon>Parabasalia</taxon>
        <taxon>Tritrichomonadida</taxon>
        <taxon>Tritrichomonadidae</taxon>
        <taxon>Tritrichomonas</taxon>
    </lineage>
</organism>
<feature type="region of interest" description="Disordered" evidence="1">
    <location>
        <begin position="405"/>
        <end position="432"/>
    </location>
</feature>
<dbReference type="SMART" id="SM00799">
    <property type="entry name" value="DENN"/>
    <property type="match status" value="1"/>
</dbReference>
<dbReference type="EMBL" id="MLAK01000949">
    <property type="protein sequence ID" value="OHT00536.1"/>
    <property type="molecule type" value="Genomic_DNA"/>
</dbReference>
<evidence type="ECO:0000313" key="3">
    <source>
        <dbReference type="EMBL" id="OHT00536.1"/>
    </source>
</evidence>
<dbReference type="PROSITE" id="PS50211">
    <property type="entry name" value="DENN"/>
    <property type="match status" value="1"/>
</dbReference>
<dbReference type="VEuPathDB" id="TrichDB:TRFO_07847"/>
<dbReference type="Pfam" id="PF02141">
    <property type="entry name" value="DENN"/>
    <property type="match status" value="1"/>
</dbReference>
<dbReference type="PANTHER" id="PTHR15288:SF0">
    <property type="entry name" value="UDENN DOMAIN-CONTAINING PROTEIN"/>
    <property type="match status" value="1"/>
</dbReference>
<dbReference type="PANTHER" id="PTHR15288">
    <property type="entry name" value="DENN DOMAIN-CONTAINING PROTEIN 2"/>
    <property type="match status" value="1"/>
</dbReference>
<dbReference type="InterPro" id="IPR043153">
    <property type="entry name" value="DENN_C"/>
</dbReference>
<feature type="compositionally biased region" description="Polar residues" evidence="1">
    <location>
        <begin position="413"/>
        <end position="432"/>
    </location>
</feature>
<dbReference type="InterPro" id="IPR037516">
    <property type="entry name" value="Tripartite_DENN"/>
</dbReference>
<dbReference type="Gene3D" id="3.30.450.200">
    <property type="match status" value="1"/>
</dbReference>
<accession>A0A1J4JQ41</accession>
<comment type="caution">
    <text evidence="3">The sequence shown here is derived from an EMBL/GenBank/DDBJ whole genome shotgun (WGS) entry which is preliminary data.</text>
</comment>
<gene>
    <name evidence="3" type="ORF">TRFO_07847</name>
</gene>
<keyword evidence="4" id="KW-1185">Reference proteome</keyword>
<dbReference type="AlphaFoldDB" id="A0A1J4JQ41"/>
<evidence type="ECO:0000259" key="2">
    <source>
        <dbReference type="PROSITE" id="PS50211"/>
    </source>
</evidence>
<name>A0A1J4JQ41_9EUKA</name>
<sequence>MLRFFKQSDKTLFRWCGVIQQSVIKPLYSKGEFTQNDIKSLIQFCFPIDQPISGPLFFVFRFRPSNGNFYNVFCLLDQTSFQLKDMDTNQQCVICIITEYFHANVFEEILKAIRSLLLHSISTTERFLEAIIKSPTSINTVPYLSDLYTYNITADTNLKSIVKVAFDFMNPQQIGRLVIALLTDTPIIVISSDLSKLSSFCYALIGLIYPLTWHHIFAPVLPLDFIDSVSSPAPFIVGLHRDIIQKAMNCDIEGHLLVDIDDQNVSESGLPPISPYAGQLMSRLHSNSVIELRIFIVSLVCTCLGIQAANTRATTVKRINEALKSTKFDTNSFACSLLQSRTMRSFFDAIRERTVPQEYAKMIALASTSSVTSLAIQCVDEFPLRRKGQRSGVVQRSMSLQFTSGEKIPPSVSLPTMTKNLQTDSDSQNTSS</sequence>